<keyword evidence="1" id="KW-0472">Membrane</keyword>
<feature type="transmembrane region" description="Helical" evidence="1">
    <location>
        <begin position="31"/>
        <end position="48"/>
    </location>
</feature>
<sequence length="491" mass="56459">MNEKKRIFFGGTGFFSFGLILGGYLLEIPLIAIGSLFLAVSLIGLVACRKTRKQFFQNNSFSNLSKLCEEQVSGMYCLFIETMPLHYYQEVLQCSVMEKYLHAAHKKLCSYFGEENVRRLSVNQFVVLKDFNFDKITDYAYRDRFLEKITNSISLELSVLIPSSERERMMVNNLVVGAAASGLRYQVRNADELIELAFFTMKCAQKQNRRYLVSDEKIRATKLNNDECREGFLQKDWIQEFNPFFQPIIDSETFRVVGFESMARWQLGGMRILEAKVFKDLAEDMDYMHIIDLAIIKKSFQMAEKLHLENVVPQRFLIVINISESSIHTLPASQLKSLAKEYGLDPSDIELDIKDSALSNPMLAINIQEFRKQGFRIALDVFDKEAFDLNAMFLNHFDTMKLNYSLYSDTYTEQGFFGSKIYSALVALSSSLSIKPLAKGIENKVQMHAAKNHGVSYLQGNYFSSPVSQYYFEIFVKKYQDGLFLEAYSLA</sequence>
<dbReference type="OrthoDB" id="1673646at2"/>
<evidence type="ECO:0000313" key="4">
    <source>
        <dbReference type="Proteomes" id="UP000005632"/>
    </source>
</evidence>
<gene>
    <name evidence="3" type="ordered locus">SpiGrapes_2236</name>
</gene>
<dbReference type="SUPFAM" id="SSF141868">
    <property type="entry name" value="EAL domain-like"/>
    <property type="match status" value="1"/>
</dbReference>
<dbReference type="eggNOG" id="COG2200">
    <property type="taxonomic scope" value="Bacteria"/>
</dbReference>
<dbReference type="KEGG" id="sgp:SpiGrapes_2236"/>
<dbReference type="PANTHER" id="PTHR33121">
    <property type="entry name" value="CYCLIC DI-GMP PHOSPHODIESTERASE PDEF"/>
    <property type="match status" value="1"/>
</dbReference>
<dbReference type="SMART" id="SM00052">
    <property type="entry name" value="EAL"/>
    <property type="match status" value="1"/>
</dbReference>
<dbReference type="EMBL" id="CP003155">
    <property type="protein sequence ID" value="AEV30012.1"/>
    <property type="molecule type" value="Genomic_DNA"/>
</dbReference>
<keyword evidence="1" id="KW-1133">Transmembrane helix</keyword>
<keyword evidence="1" id="KW-0812">Transmembrane</keyword>
<dbReference type="GO" id="GO:0071111">
    <property type="term" value="F:cyclic-guanylate-specific phosphodiesterase activity"/>
    <property type="evidence" value="ECO:0007669"/>
    <property type="project" value="InterPro"/>
</dbReference>
<evidence type="ECO:0000259" key="2">
    <source>
        <dbReference type="PROSITE" id="PS50883"/>
    </source>
</evidence>
<organism evidence="3 4">
    <name type="scientific">Sphaerochaeta pleomorpha (strain ATCC BAA-1885 / DSM 22778 / Grapes)</name>
    <dbReference type="NCBI Taxonomy" id="158190"/>
    <lineage>
        <taxon>Bacteria</taxon>
        <taxon>Pseudomonadati</taxon>
        <taxon>Spirochaetota</taxon>
        <taxon>Spirochaetia</taxon>
        <taxon>Spirochaetales</taxon>
        <taxon>Sphaerochaetaceae</taxon>
        <taxon>Sphaerochaeta</taxon>
    </lineage>
</organism>
<dbReference type="Gene3D" id="3.20.20.450">
    <property type="entry name" value="EAL domain"/>
    <property type="match status" value="1"/>
</dbReference>
<reference evidence="3 4" key="1">
    <citation type="submission" date="2011-11" db="EMBL/GenBank/DDBJ databases">
        <title>Complete sequence of Spirochaeta sp. grapes.</title>
        <authorList>
            <consortium name="US DOE Joint Genome Institute"/>
            <person name="Lucas S."/>
            <person name="Han J."/>
            <person name="Lapidus A."/>
            <person name="Cheng J.-F."/>
            <person name="Goodwin L."/>
            <person name="Pitluck S."/>
            <person name="Peters L."/>
            <person name="Ovchinnikova G."/>
            <person name="Munk A.C."/>
            <person name="Detter J.C."/>
            <person name="Han C."/>
            <person name="Tapia R."/>
            <person name="Land M."/>
            <person name="Hauser L."/>
            <person name="Kyrpides N."/>
            <person name="Ivanova N."/>
            <person name="Pagani I."/>
            <person name="Ritalahtilisa K."/>
            <person name="Loeffler F."/>
            <person name="Woyke T."/>
        </authorList>
    </citation>
    <scope>NUCLEOTIDE SEQUENCE [LARGE SCALE GENOMIC DNA]</scope>
    <source>
        <strain evidence="4">ATCC BAA-1885 / DSM 22778 / Grapes</strain>
    </source>
</reference>
<protein>
    <submittedName>
        <fullName evidence="3">EAL domain-containing protein</fullName>
    </submittedName>
</protein>
<dbReference type="InterPro" id="IPR035919">
    <property type="entry name" value="EAL_sf"/>
</dbReference>
<dbReference type="HOGENOM" id="CLU_555373_0_0_12"/>
<dbReference type="RefSeq" id="WP_014270853.1">
    <property type="nucleotide sequence ID" value="NC_016633.1"/>
</dbReference>
<dbReference type="AlphaFoldDB" id="G8QS14"/>
<proteinExistence type="predicted"/>
<evidence type="ECO:0000313" key="3">
    <source>
        <dbReference type="EMBL" id="AEV30012.1"/>
    </source>
</evidence>
<evidence type="ECO:0000256" key="1">
    <source>
        <dbReference type="SAM" id="Phobius"/>
    </source>
</evidence>
<accession>G8QS14</accession>
<dbReference type="PROSITE" id="PS50883">
    <property type="entry name" value="EAL"/>
    <property type="match status" value="1"/>
</dbReference>
<dbReference type="STRING" id="158190.SpiGrapes_2236"/>
<name>G8QS14_SPHPG</name>
<feature type="domain" description="EAL" evidence="2">
    <location>
        <begin position="222"/>
        <end position="480"/>
    </location>
</feature>
<dbReference type="InterPro" id="IPR050706">
    <property type="entry name" value="Cyclic-di-GMP_PDE-like"/>
</dbReference>
<dbReference type="InterPro" id="IPR001633">
    <property type="entry name" value="EAL_dom"/>
</dbReference>
<dbReference type="Proteomes" id="UP000005632">
    <property type="component" value="Chromosome"/>
</dbReference>
<keyword evidence="4" id="KW-1185">Reference proteome</keyword>
<dbReference type="PANTHER" id="PTHR33121:SF82">
    <property type="entry name" value="SIGNAL TRANSDUCTION PROTEIN CONTAINING A EAL DOMAIN"/>
    <property type="match status" value="1"/>
</dbReference>
<dbReference type="CDD" id="cd01948">
    <property type="entry name" value="EAL"/>
    <property type="match status" value="1"/>
</dbReference>
<dbReference type="Pfam" id="PF00563">
    <property type="entry name" value="EAL"/>
    <property type="match status" value="1"/>
</dbReference>
<feature type="transmembrane region" description="Helical" evidence="1">
    <location>
        <begin position="7"/>
        <end position="25"/>
    </location>
</feature>